<reference evidence="1 2" key="1">
    <citation type="journal article" date="2017" name="Elife">
        <title>Extensive horizontal gene transfer in cheese-associated bacteria.</title>
        <authorList>
            <person name="Bonham K.S."/>
            <person name="Wolfe B.E."/>
            <person name="Dutton R.J."/>
        </authorList>
    </citation>
    <scope>NUCLEOTIDE SEQUENCE [LARGE SCALE GENOMIC DNA]</scope>
    <source>
        <strain evidence="1 2">JB196</strain>
    </source>
</reference>
<organism evidence="1 2">
    <name type="scientific">Vibrio casei</name>
    <dbReference type="NCBI Taxonomy" id="673372"/>
    <lineage>
        <taxon>Bacteria</taxon>
        <taxon>Pseudomonadati</taxon>
        <taxon>Pseudomonadota</taxon>
        <taxon>Gammaproteobacteria</taxon>
        <taxon>Vibrionales</taxon>
        <taxon>Vibrionaceae</taxon>
        <taxon>Vibrio</taxon>
    </lineage>
</organism>
<comment type="caution">
    <text evidence="1">The sequence shown here is derived from an EMBL/GenBank/DDBJ whole genome shotgun (WGS) entry which is preliminary data.</text>
</comment>
<gene>
    <name evidence="1" type="ORF">CIK83_17870</name>
</gene>
<dbReference type="EMBL" id="QPGL01000005">
    <property type="protein sequence ID" value="RCS68370.1"/>
    <property type="molecule type" value="Genomic_DNA"/>
</dbReference>
<sequence>MNHKSCPAQCTALHRITKSKRVLSTRFILEWLVAEVLTRELAETFIIKHTLLHVMDMLQHNIYMIVKDN</sequence>
<dbReference type="Proteomes" id="UP000252479">
    <property type="component" value="Unassembled WGS sequence"/>
</dbReference>
<dbReference type="AlphaFoldDB" id="A0A368LFK7"/>
<evidence type="ECO:0000313" key="2">
    <source>
        <dbReference type="Proteomes" id="UP000252479"/>
    </source>
</evidence>
<evidence type="ECO:0000313" key="1">
    <source>
        <dbReference type="EMBL" id="RCS68370.1"/>
    </source>
</evidence>
<proteinExistence type="predicted"/>
<keyword evidence="2" id="KW-1185">Reference proteome</keyword>
<accession>A0A368LFK7</accession>
<protein>
    <submittedName>
        <fullName evidence="1">Uncharacterized protein</fullName>
    </submittedName>
</protein>
<name>A0A368LFK7_9VIBR</name>